<dbReference type="OrthoDB" id="545899at2759"/>
<feature type="non-terminal residue" evidence="1">
    <location>
        <position position="1"/>
    </location>
</feature>
<accession>A0A0D2M1G8</accession>
<dbReference type="RefSeq" id="XP_013894321.1">
    <property type="nucleotide sequence ID" value="XM_014038867.1"/>
</dbReference>
<organism evidence="1 2">
    <name type="scientific">Monoraphidium neglectum</name>
    <dbReference type="NCBI Taxonomy" id="145388"/>
    <lineage>
        <taxon>Eukaryota</taxon>
        <taxon>Viridiplantae</taxon>
        <taxon>Chlorophyta</taxon>
        <taxon>core chlorophytes</taxon>
        <taxon>Chlorophyceae</taxon>
        <taxon>CS clade</taxon>
        <taxon>Sphaeropleales</taxon>
        <taxon>Selenastraceae</taxon>
        <taxon>Monoraphidium</taxon>
    </lineage>
</organism>
<dbReference type="EMBL" id="KK103581">
    <property type="protein sequence ID" value="KIY95301.1"/>
    <property type="molecule type" value="Genomic_DNA"/>
</dbReference>
<dbReference type="KEGG" id="mng:MNEG_12663"/>
<proteinExistence type="predicted"/>
<evidence type="ECO:0000313" key="1">
    <source>
        <dbReference type="EMBL" id="KIY95301.1"/>
    </source>
</evidence>
<sequence>VPFCLPPDLNRGTIAALEELLGPENAPSLGRLKRRLGILPAPPRAPRVVVPIPHHPRRVAV</sequence>
<dbReference type="Proteomes" id="UP000054498">
    <property type="component" value="Unassembled WGS sequence"/>
</dbReference>
<name>A0A0D2M1G8_9CHLO</name>
<evidence type="ECO:0000313" key="2">
    <source>
        <dbReference type="Proteomes" id="UP000054498"/>
    </source>
</evidence>
<gene>
    <name evidence="1" type="ORF">MNEG_12663</name>
</gene>
<keyword evidence="2" id="KW-1185">Reference proteome</keyword>
<protein>
    <submittedName>
        <fullName evidence="1">Uncharacterized protein</fullName>
    </submittedName>
</protein>
<reference evidence="1 2" key="1">
    <citation type="journal article" date="2013" name="BMC Genomics">
        <title>Reconstruction of the lipid metabolism for the microalga Monoraphidium neglectum from its genome sequence reveals characteristics suitable for biofuel production.</title>
        <authorList>
            <person name="Bogen C."/>
            <person name="Al-Dilaimi A."/>
            <person name="Albersmeier A."/>
            <person name="Wichmann J."/>
            <person name="Grundmann M."/>
            <person name="Rupp O."/>
            <person name="Lauersen K.J."/>
            <person name="Blifernez-Klassen O."/>
            <person name="Kalinowski J."/>
            <person name="Goesmann A."/>
            <person name="Mussgnug J.H."/>
            <person name="Kruse O."/>
        </authorList>
    </citation>
    <scope>NUCLEOTIDE SEQUENCE [LARGE SCALE GENOMIC DNA]</scope>
    <source>
        <strain evidence="1 2">SAG 48.87</strain>
    </source>
</reference>
<dbReference type="AlphaFoldDB" id="A0A0D2M1G8"/>
<dbReference type="GeneID" id="25730048"/>